<dbReference type="AlphaFoldDB" id="A0A3M2M6H1"/>
<protein>
    <recommendedName>
        <fullName evidence="4">Adhesin domain-containing protein</fullName>
    </recommendedName>
</protein>
<dbReference type="OrthoDB" id="3473123at2"/>
<reference evidence="2 3" key="1">
    <citation type="submission" date="2018-10" db="EMBL/GenBank/DDBJ databases">
        <title>Isolation from soil.</title>
        <authorList>
            <person name="Hu J."/>
        </authorList>
    </citation>
    <scope>NUCLEOTIDE SEQUENCE [LARGE SCALE GENOMIC DNA]</scope>
    <source>
        <strain evidence="2 3">NEAU-Ht49</strain>
    </source>
</reference>
<evidence type="ECO:0000256" key="1">
    <source>
        <dbReference type="SAM" id="MobiDB-lite"/>
    </source>
</evidence>
<keyword evidence="3" id="KW-1185">Reference proteome</keyword>
<dbReference type="RefSeq" id="WP_122194102.1">
    <property type="nucleotide sequence ID" value="NZ_JBHSKC010000033.1"/>
</dbReference>
<evidence type="ECO:0008006" key="4">
    <source>
        <dbReference type="Google" id="ProtNLM"/>
    </source>
</evidence>
<name>A0A3M2M6H1_9ACTN</name>
<accession>A0A3M2M6H1</accession>
<evidence type="ECO:0000313" key="2">
    <source>
        <dbReference type="EMBL" id="RMI45297.1"/>
    </source>
</evidence>
<dbReference type="EMBL" id="RFFG01000014">
    <property type="protein sequence ID" value="RMI45297.1"/>
    <property type="molecule type" value="Genomic_DNA"/>
</dbReference>
<evidence type="ECO:0000313" key="3">
    <source>
        <dbReference type="Proteomes" id="UP000282674"/>
    </source>
</evidence>
<gene>
    <name evidence="2" type="ORF">EBO15_10245</name>
</gene>
<dbReference type="Proteomes" id="UP000282674">
    <property type="component" value="Unassembled WGS sequence"/>
</dbReference>
<proteinExistence type="predicted"/>
<comment type="caution">
    <text evidence="2">The sequence shown here is derived from an EMBL/GenBank/DDBJ whole genome shotgun (WGS) entry which is preliminary data.</text>
</comment>
<organism evidence="2 3">
    <name type="scientific">Actinomadura harenae</name>
    <dbReference type="NCBI Taxonomy" id="2483351"/>
    <lineage>
        <taxon>Bacteria</taxon>
        <taxon>Bacillati</taxon>
        <taxon>Actinomycetota</taxon>
        <taxon>Actinomycetes</taxon>
        <taxon>Streptosporangiales</taxon>
        <taxon>Thermomonosporaceae</taxon>
        <taxon>Actinomadura</taxon>
    </lineage>
</organism>
<sequence length="302" mass="30770">MSTRSLTASRPGPVLLTVHLPHGAIQTRTDPTITTAEVTITGTGDAPFAEAVRDSVMTFDPETNSLIVRVPELPGGTQTVVTTGGGFIHVSQNIGTVPRGATVTGLSFDGVISSGSGNIIVNGVNVGAGNGTTGTITVTARLPESSGVVAFTDSADLTCEGTNEGVKFESRSGSLDADRTRSLIAQTRSGQIRAEVAEHVTAHSASGAVRIGQTIDVLAETASGAIDIRSYHNAGTNGAAALESRSGSIALTATGPGTVRAHTSTGGIDIAAAPGFPADRLTVRADSRTGRVRTPHHRTSRR</sequence>
<feature type="compositionally biased region" description="Basic residues" evidence="1">
    <location>
        <begin position="290"/>
        <end position="302"/>
    </location>
</feature>
<feature type="region of interest" description="Disordered" evidence="1">
    <location>
        <begin position="283"/>
        <end position="302"/>
    </location>
</feature>